<keyword evidence="8" id="KW-1185">Reference proteome</keyword>
<protein>
    <submittedName>
        <fullName evidence="7">NlpC/P60 family protein</fullName>
    </submittedName>
</protein>
<evidence type="ECO:0000256" key="5">
    <source>
        <dbReference type="SAM" id="MobiDB-lite"/>
    </source>
</evidence>
<dbReference type="PANTHER" id="PTHR47359:SF3">
    <property type="entry name" value="NLP_P60 DOMAIN-CONTAINING PROTEIN-RELATED"/>
    <property type="match status" value="1"/>
</dbReference>
<accession>A0ABU2HNQ8</accession>
<dbReference type="PANTHER" id="PTHR47359">
    <property type="entry name" value="PEPTIDOGLYCAN DL-ENDOPEPTIDASE CWLO"/>
    <property type="match status" value="1"/>
</dbReference>
<evidence type="ECO:0000259" key="6">
    <source>
        <dbReference type="PROSITE" id="PS51935"/>
    </source>
</evidence>
<dbReference type="SUPFAM" id="SSF54001">
    <property type="entry name" value="Cysteine proteinases"/>
    <property type="match status" value="1"/>
</dbReference>
<dbReference type="InterPro" id="IPR000064">
    <property type="entry name" value="NLP_P60_dom"/>
</dbReference>
<evidence type="ECO:0000256" key="2">
    <source>
        <dbReference type="ARBA" id="ARBA00022670"/>
    </source>
</evidence>
<feature type="domain" description="NlpC/P60" evidence="6">
    <location>
        <begin position="161"/>
        <end position="282"/>
    </location>
</feature>
<dbReference type="PROSITE" id="PS51935">
    <property type="entry name" value="NLPC_P60"/>
    <property type="match status" value="1"/>
</dbReference>
<dbReference type="InterPro" id="IPR038765">
    <property type="entry name" value="Papain-like_cys_pep_sf"/>
</dbReference>
<proteinExistence type="inferred from homology"/>
<dbReference type="InterPro" id="IPR051794">
    <property type="entry name" value="PG_Endopeptidase_C40"/>
</dbReference>
<keyword evidence="4" id="KW-0788">Thiol protease</keyword>
<reference evidence="8" key="1">
    <citation type="submission" date="2023-07" db="EMBL/GenBank/DDBJ databases">
        <title>Paracoccus sp. MBLB3053 whole genome sequence.</title>
        <authorList>
            <person name="Hwang C.Y."/>
            <person name="Cho E.-S."/>
            <person name="Seo M.-J."/>
        </authorList>
    </citation>
    <scope>NUCLEOTIDE SEQUENCE [LARGE SCALE GENOMIC DNA]</scope>
    <source>
        <strain evidence="8">MBLB3053</strain>
    </source>
</reference>
<dbReference type="RefSeq" id="WP_311158865.1">
    <property type="nucleotide sequence ID" value="NZ_JAVQLW010000001.1"/>
</dbReference>
<feature type="region of interest" description="Disordered" evidence="5">
    <location>
        <begin position="1"/>
        <end position="20"/>
    </location>
</feature>
<comment type="caution">
    <text evidence="7">The sequence shown here is derived from an EMBL/GenBank/DDBJ whole genome shotgun (WGS) entry which is preliminary data.</text>
</comment>
<keyword evidence="2" id="KW-0645">Protease</keyword>
<evidence type="ECO:0000313" key="7">
    <source>
        <dbReference type="EMBL" id="MDS9466675.1"/>
    </source>
</evidence>
<evidence type="ECO:0000256" key="1">
    <source>
        <dbReference type="ARBA" id="ARBA00007074"/>
    </source>
</evidence>
<organism evidence="7 8">
    <name type="scientific">Paracoccus aurantius</name>
    <dbReference type="NCBI Taxonomy" id="3073814"/>
    <lineage>
        <taxon>Bacteria</taxon>
        <taxon>Pseudomonadati</taxon>
        <taxon>Pseudomonadota</taxon>
        <taxon>Alphaproteobacteria</taxon>
        <taxon>Rhodobacterales</taxon>
        <taxon>Paracoccaceae</taxon>
        <taxon>Paracoccus</taxon>
    </lineage>
</organism>
<evidence type="ECO:0000256" key="4">
    <source>
        <dbReference type="ARBA" id="ARBA00022807"/>
    </source>
</evidence>
<sequence length="290" mass="30952">MSDAMLSKPQATDRRLTPATDRIALEDLRGTLERPEYTSGHPARLAVSVADLCRAPEAARDRQVIFGADLLIIEQRQDWAFVQAVADGYCGWVRSTALAGSDTPITHRLSAPASHVYPEPDMKTPELGSLSLGARLSVTEMRNGFALLSQGGWVPAQHVTDAPAKDPALVAEMLIGTPYLWGGNSRFGIDCSGLAQAALTACAIPCPGDSDMQEAAFAVVEDEIRRNDLLFWPGHVALALDSERMIHATAWTMSVVVEPIASAVARIDAAAQGPYLGARRPPLAATAAFP</sequence>
<dbReference type="Gene3D" id="3.90.1720.10">
    <property type="entry name" value="endopeptidase domain like (from Nostoc punctiforme)"/>
    <property type="match status" value="1"/>
</dbReference>
<dbReference type="EMBL" id="JAVQLW010000001">
    <property type="protein sequence ID" value="MDS9466675.1"/>
    <property type="molecule type" value="Genomic_DNA"/>
</dbReference>
<keyword evidence="3" id="KW-0378">Hydrolase</keyword>
<gene>
    <name evidence="7" type="ORF">RGQ15_03650</name>
</gene>
<comment type="similarity">
    <text evidence="1">Belongs to the peptidase C40 family.</text>
</comment>
<name>A0ABU2HNQ8_9RHOB</name>
<dbReference type="Pfam" id="PF00877">
    <property type="entry name" value="NLPC_P60"/>
    <property type="match status" value="1"/>
</dbReference>
<dbReference type="Pfam" id="PF18348">
    <property type="entry name" value="SH3_16"/>
    <property type="match status" value="1"/>
</dbReference>
<evidence type="ECO:0000313" key="8">
    <source>
        <dbReference type="Proteomes" id="UP001269144"/>
    </source>
</evidence>
<dbReference type="Proteomes" id="UP001269144">
    <property type="component" value="Unassembled WGS sequence"/>
</dbReference>
<evidence type="ECO:0000256" key="3">
    <source>
        <dbReference type="ARBA" id="ARBA00022801"/>
    </source>
</evidence>
<dbReference type="InterPro" id="IPR041382">
    <property type="entry name" value="SH3_16"/>
</dbReference>